<dbReference type="STRING" id="1219032.GCA_001515545_02304"/>
<evidence type="ECO:0000256" key="1">
    <source>
        <dbReference type="ARBA" id="ARBA00005395"/>
    </source>
</evidence>
<comment type="function">
    <text evidence="5">Acetylates the N-terminal alanine of ribosomal protein bS18.</text>
</comment>
<dbReference type="HAMAP" id="MF_02210">
    <property type="entry name" value="RimI"/>
    <property type="match status" value="1"/>
</dbReference>
<comment type="caution">
    <text evidence="7">The sequence shown here is derived from an EMBL/GenBank/DDBJ whole genome shotgun (WGS) entry which is preliminary data.</text>
</comment>
<feature type="domain" description="N-acetyltransferase" evidence="6">
    <location>
        <begin position="9"/>
        <end position="155"/>
    </location>
</feature>
<proteinExistence type="inferred from homology"/>
<dbReference type="GeneID" id="80803520"/>
<organism evidence="7 8">
    <name type="scientific">Comamonas terrigena</name>
    <dbReference type="NCBI Taxonomy" id="32013"/>
    <lineage>
        <taxon>Bacteria</taxon>
        <taxon>Pseudomonadati</taxon>
        <taxon>Pseudomonadota</taxon>
        <taxon>Betaproteobacteria</taxon>
        <taxon>Burkholderiales</taxon>
        <taxon>Comamonadaceae</taxon>
        <taxon>Comamonas</taxon>
    </lineage>
</organism>
<dbReference type="InterPro" id="IPR000182">
    <property type="entry name" value="GNAT_dom"/>
</dbReference>
<dbReference type="InterPro" id="IPR016181">
    <property type="entry name" value="Acyl_CoA_acyltransferase"/>
</dbReference>
<name>A0A2A7V043_COMTR</name>
<evidence type="ECO:0000313" key="8">
    <source>
        <dbReference type="Proteomes" id="UP000220246"/>
    </source>
</evidence>
<comment type="subcellular location">
    <subcellularLocation>
        <location evidence="5">Cytoplasm</location>
    </subcellularLocation>
</comment>
<keyword evidence="3 5" id="KW-0808">Transferase</keyword>
<dbReference type="Proteomes" id="UP000220246">
    <property type="component" value="Unassembled WGS sequence"/>
</dbReference>
<comment type="similarity">
    <text evidence="1 5">Belongs to the acetyltransferase family. RimI subfamily.</text>
</comment>
<evidence type="ECO:0000256" key="4">
    <source>
        <dbReference type="ARBA" id="ARBA00023315"/>
    </source>
</evidence>
<sequence>MSSTLSPAPLLIPLQPEWLDRVVAVEAAAYTHPWTPGNFRDALASGYQAQMLVQGDRLLGYYVAMQVLDEVHLLNIAVAPDAQGQGCARLLLETLDHWSRLQSAKWLWLEVRASNTRARAIYERHGYRQVGERKRYYPVHHGERETAIIMSMPLYGPEP</sequence>
<dbReference type="AlphaFoldDB" id="A0A2A7V043"/>
<evidence type="ECO:0000256" key="5">
    <source>
        <dbReference type="HAMAP-Rule" id="MF_02210"/>
    </source>
</evidence>
<evidence type="ECO:0000256" key="2">
    <source>
        <dbReference type="ARBA" id="ARBA00022490"/>
    </source>
</evidence>
<dbReference type="Gene3D" id="3.40.630.30">
    <property type="match status" value="1"/>
</dbReference>
<dbReference type="CDD" id="cd04301">
    <property type="entry name" value="NAT_SF"/>
    <property type="match status" value="1"/>
</dbReference>
<evidence type="ECO:0000313" key="7">
    <source>
        <dbReference type="EMBL" id="PEH90806.1"/>
    </source>
</evidence>
<dbReference type="GO" id="GO:0008999">
    <property type="term" value="F:protein-N-terminal-alanine acetyltransferase activity"/>
    <property type="evidence" value="ECO:0007669"/>
    <property type="project" value="UniProtKB-UniRule"/>
</dbReference>
<keyword evidence="2 5" id="KW-0963">Cytoplasm</keyword>
<dbReference type="InterPro" id="IPR050680">
    <property type="entry name" value="YpeA/RimI_acetyltransf"/>
</dbReference>
<dbReference type="SUPFAM" id="SSF55729">
    <property type="entry name" value="Acyl-CoA N-acyltransferases (Nat)"/>
    <property type="match status" value="1"/>
</dbReference>
<feature type="binding site" evidence="5">
    <location>
        <begin position="76"/>
        <end position="78"/>
    </location>
    <ligand>
        <name>acetyl-CoA</name>
        <dbReference type="ChEBI" id="CHEBI:57288"/>
    </ligand>
</feature>
<feature type="binding site" evidence="5">
    <location>
        <position position="115"/>
    </location>
    <ligand>
        <name>acetyl-CoA</name>
        <dbReference type="ChEBI" id="CHEBI:57288"/>
    </ligand>
</feature>
<dbReference type="PANTHER" id="PTHR43420">
    <property type="entry name" value="ACETYLTRANSFERASE"/>
    <property type="match status" value="1"/>
</dbReference>
<dbReference type="Pfam" id="PF00583">
    <property type="entry name" value="Acetyltransf_1"/>
    <property type="match status" value="1"/>
</dbReference>
<dbReference type="RefSeq" id="WP_066538382.1">
    <property type="nucleotide sequence ID" value="NZ_DALZQJ010000065.1"/>
</dbReference>
<feature type="active site" description="Proton donor" evidence="5">
    <location>
        <position position="122"/>
    </location>
</feature>
<feature type="active site" description="Proton acceptor" evidence="5">
    <location>
        <position position="110"/>
    </location>
</feature>
<gene>
    <name evidence="5 7" type="primary">rimI</name>
    <name evidence="7" type="ORF">CRM82_02055</name>
</gene>
<dbReference type="EC" id="2.3.1.266" evidence="5"/>
<keyword evidence="4 5" id="KW-0012">Acyltransferase</keyword>
<dbReference type="OrthoDB" id="9796919at2"/>
<evidence type="ECO:0000259" key="6">
    <source>
        <dbReference type="PROSITE" id="PS51186"/>
    </source>
</evidence>
<dbReference type="PANTHER" id="PTHR43420:SF44">
    <property type="entry name" value="ACETYLTRANSFERASE YPEA"/>
    <property type="match status" value="1"/>
</dbReference>
<protein>
    <recommendedName>
        <fullName evidence="5">[Ribosomal protein bS18]-alanine N-acetyltransferase</fullName>
        <ecNumber evidence="5">2.3.1.266</ecNumber>
    </recommendedName>
</protein>
<dbReference type="GO" id="GO:0005737">
    <property type="term" value="C:cytoplasm"/>
    <property type="evidence" value="ECO:0007669"/>
    <property type="project" value="UniProtKB-SubCell"/>
</dbReference>
<dbReference type="NCBIfam" id="TIGR01575">
    <property type="entry name" value="rimI"/>
    <property type="match status" value="1"/>
</dbReference>
<dbReference type="InterPro" id="IPR043690">
    <property type="entry name" value="RimI"/>
</dbReference>
<accession>A0A2A7V043</accession>
<comment type="caution">
    <text evidence="5">Lacks conserved residue(s) required for the propagation of feature annotation.</text>
</comment>
<reference evidence="8" key="1">
    <citation type="submission" date="2017-09" db="EMBL/GenBank/DDBJ databases">
        <title>FDA dAtabase for Regulatory Grade micrObial Sequences (FDA-ARGOS): Supporting development and validation of Infectious Disease Dx tests.</title>
        <authorList>
            <person name="Minogue T."/>
            <person name="Wolcott M."/>
            <person name="Wasieloski L."/>
            <person name="Aguilar W."/>
            <person name="Moore D."/>
            <person name="Tallon L."/>
            <person name="Sadzewicz L."/>
            <person name="Ott S."/>
            <person name="Zhao X."/>
            <person name="Nagaraj S."/>
            <person name="Vavikolanu K."/>
            <person name="Aluvathingal J."/>
            <person name="Nadendla S."/>
            <person name="Sichtig H."/>
        </authorList>
    </citation>
    <scope>NUCLEOTIDE SEQUENCE [LARGE SCALE GENOMIC DNA]</scope>
    <source>
        <strain evidence="8">FDAARGOS_394</strain>
    </source>
</reference>
<dbReference type="InterPro" id="IPR006464">
    <property type="entry name" value="AcTrfase_RimI/Ard1"/>
</dbReference>
<evidence type="ECO:0000256" key="3">
    <source>
        <dbReference type="ARBA" id="ARBA00022679"/>
    </source>
</evidence>
<dbReference type="PROSITE" id="PS51186">
    <property type="entry name" value="GNAT"/>
    <property type="match status" value="1"/>
</dbReference>
<keyword evidence="8" id="KW-1185">Reference proteome</keyword>
<comment type="catalytic activity">
    <reaction evidence="5">
        <text>N-terminal L-alanyl-[ribosomal protein bS18] + acetyl-CoA = N-terminal N(alpha)-acetyl-L-alanyl-[ribosomal protein bS18] + CoA + H(+)</text>
        <dbReference type="Rhea" id="RHEA:43756"/>
        <dbReference type="Rhea" id="RHEA-COMP:10676"/>
        <dbReference type="Rhea" id="RHEA-COMP:10677"/>
        <dbReference type="ChEBI" id="CHEBI:15378"/>
        <dbReference type="ChEBI" id="CHEBI:57287"/>
        <dbReference type="ChEBI" id="CHEBI:57288"/>
        <dbReference type="ChEBI" id="CHEBI:64718"/>
        <dbReference type="ChEBI" id="CHEBI:83683"/>
        <dbReference type="EC" id="2.3.1.266"/>
    </reaction>
</comment>
<dbReference type="EMBL" id="PDEA01000001">
    <property type="protein sequence ID" value="PEH90806.1"/>
    <property type="molecule type" value="Genomic_DNA"/>
</dbReference>